<evidence type="ECO:0000313" key="6">
    <source>
        <dbReference type="EMBL" id="QCK87852.1"/>
    </source>
</evidence>
<dbReference type="RefSeq" id="WP_137101180.1">
    <property type="nucleotide sequence ID" value="NZ_CP039865.1"/>
</dbReference>
<organism evidence="6 7">
    <name type="scientific">Phreatobacter aquaticus</name>
    <dbReference type="NCBI Taxonomy" id="2570229"/>
    <lineage>
        <taxon>Bacteria</taxon>
        <taxon>Pseudomonadati</taxon>
        <taxon>Pseudomonadota</taxon>
        <taxon>Alphaproteobacteria</taxon>
        <taxon>Hyphomicrobiales</taxon>
        <taxon>Phreatobacteraceae</taxon>
        <taxon>Phreatobacter</taxon>
    </lineage>
</organism>
<dbReference type="PANTHER" id="PTHR42978:SF6">
    <property type="entry name" value="QUORUM-QUENCHING LACTONASE YTNP-RELATED"/>
    <property type="match status" value="1"/>
</dbReference>
<comment type="similarity">
    <text evidence="1">Belongs to the metallo-beta-lactamase superfamily.</text>
</comment>
<dbReference type="GO" id="GO:0016787">
    <property type="term" value="F:hydrolase activity"/>
    <property type="evidence" value="ECO:0007669"/>
    <property type="project" value="UniProtKB-KW"/>
</dbReference>
<proteinExistence type="inferred from homology"/>
<accession>A0A4D7QV58</accession>
<keyword evidence="3 6" id="KW-0378">Hydrolase</keyword>
<dbReference type="GO" id="GO:0046872">
    <property type="term" value="F:metal ion binding"/>
    <property type="evidence" value="ECO:0007669"/>
    <property type="project" value="UniProtKB-KW"/>
</dbReference>
<sequence length="299" mass="33020">MTKVAIGDFAVSRVEEMLTPGFDPAFLFPRFDAAVLTDHTELTDPRFFDRASGRLMSSMQSWLVRRGDDVILIDTGCGNGKTRSAPAFKRFHQLDLPYLDNLARAGVTPEQVTMVINTHLHVDHVGWNTTLDAKGNWVPTFPNARYVWGRVETAHWLDLPDGLKAQPEAFETVADSVRPIRDAGLVDLVDDGDEILPGVSFRAAPGHTIGQMQVWLESKGQTGIFTADCLHQPIQVYRPEWSTCFCEDPDGAIATRDVLLKVAAERDAVLFPSHFGAPHAGRIGLRPGGYRFIPLTEAA</sequence>
<evidence type="ECO:0000256" key="2">
    <source>
        <dbReference type="ARBA" id="ARBA00022723"/>
    </source>
</evidence>
<dbReference type="SUPFAM" id="SSF56281">
    <property type="entry name" value="Metallo-hydrolase/oxidoreductase"/>
    <property type="match status" value="1"/>
</dbReference>
<evidence type="ECO:0000256" key="3">
    <source>
        <dbReference type="ARBA" id="ARBA00022801"/>
    </source>
</evidence>
<dbReference type="Proteomes" id="UP000298588">
    <property type="component" value="Chromosome"/>
</dbReference>
<dbReference type="SMART" id="SM00849">
    <property type="entry name" value="Lactamase_B"/>
    <property type="match status" value="1"/>
</dbReference>
<protein>
    <submittedName>
        <fullName evidence="6">MBL fold metallo-hydrolase</fullName>
    </submittedName>
</protein>
<keyword evidence="4" id="KW-0862">Zinc</keyword>
<dbReference type="InterPro" id="IPR051013">
    <property type="entry name" value="MBL_superfamily_lactonases"/>
</dbReference>
<dbReference type="InterPro" id="IPR036866">
    <property type="entry name" value="RibonucZ/Hydroxyglut_hydro"/>
</dbReference>
<dbReference type="AlphaFoldDB" id="A0A4D7QV58"/>
<dbReference type="CDD" id="cd16277">
    <property type="entry name" value="metallo-hydrolase-like_MBL-fold"/>
    <property type="match status" value="1"/>
</dbReference>
<reference evidence="6 7" key="1">
    <citation type="submission" date="2019-04" db="EMBL/GenBank/DDBJ databases">
        <title>Phreatobacter aquaticus sp. nov.</title>
        <authorList>
            <person name="Choi A."/>
            <person name="Baek K."/>
        </authorList>
    </citation>
    <scope>NUCLEOTIDE SEQUENCE [LARGE SCALE GENOMIC DNA]</scope>
    <source>
        <strain evidence="6 7">NMCR1094</strain>
    </source>
</reference>
<feature type="domain" description="Metallo-beta-lactamase" evidence="5">
    <location>
        <begin position="58"/>
        <end position="274"/>
    </location>
</feature>
<dbReference type="Gene3D" id="3.60.15.10">
    <property type="entry name" value="Ribonuclease Z/Hydroxyacylglutathione hydrolase-like"/>
    <property type="match status" value="1"/>
</dbReference>
<dbReference type="PANTHER" id="PTHR42978">
    <property type="entry name" value="QUORUM-QUENCHING LACTONASE YTNP-RELATED-RELATED"/>
    <property type="match status" value="1"/>
</dbReference>
<evidence type="ECO:0000256" key="4">
    <source>
        <dbReference type="ARBA" id="ARBA00022833"/>
    </source>
</evidence>
<evidence type="ECO:0000259" key="5">
    <source>
        <dbReference type="SMART" id="SM00849"/>
    </source>
</evidence>
<name>A0A4D7QV58_9HYPH</name>
<dbReference type="InterPro" id="IPR001279">
    <property type="entry name" value="Metallo-B-lactamas"/>
</dbReference>
<keyword evidence="7" id="KW-1185">Reference proteome</keyword>
<gene>
    <name evidence="6" type="ORF">E8L99_19880</name>
</gene>
<dbReference type="OrthoDB" id="9773738at2"/>
<dbReference type="EMBL" id="CP039865">
    <property type="protein sequence ID" value="QCK87852.1"/>
    <property type="molecule type" value="Genomic_DNA"/>
</dbReference>
<evidence type="ECO:0000313" key="7">
    <source>
        <dbReference type="Proteomes" id="UP000298588"/>
    </source>
</evidence>
<dbReference type="KEGG" id="paqt:E8L99_19880"/>
<keyword evidence="2" id="KW-0479">Metal-binding</keyword>
<dbReference type="Pfam" id="PF00753">
    <property type="entry name" value="Lactamase_B"/>
    <property type="match status" value="1"/>
</dbReference>
<evidence type="ECO:0000256" key="1">
    <source>
        <dbReference type="ARBA" id="ARBA00007749"/>
    </source>
</evidence>